<name>A0A3S0IEB1_9PROT</name>
<reference evidence="2 3" key="1">
    <citation type="submission" date="2018-12" db="EMBL/GenBank/DDBJ databases">
        <authorList>
            <person name="Yang Y."/>
        </authorList>
    </citation>
    <scope>NUCLEOTIDE SEQUENCE [LARGE SCALE GENOMIC DNA]</scope>
    <source>
        <strain evidence="2 3">L-25-5w-1</strain>
    </source>
</reference>
<keyword evidence="3" id="KW-1185">Reference proteome</keyword>
<proteinExistence type="predicted"/>
<accession>A0A3S0IEB1</accession>
<dbReference type="Proteomes" id="UP000277007">
    <property type="component" value="Unassembled WGS sequence"/>
</dbReference>
<evidence type="ECO:0000313" key="2">
    <source>
        <dbReference type="EMBL" id="RTR18914.1"/>
    </source>
</evidence>
<keyword evidence="1" id="KW-0812">Transmembrane</keyword>
<dbReference type="AlphaFoldDB" id="A0A3S0IEB1"/>
<dbReference type="EMBL" id="RXMA01000013">
    <property type="protein sequence ID" value="RTR18914.1"/>
    <property type="molecule type" value="Genomic_DNA"/>
</dbReference>
<keyword evidence="1" id="KW-1133">Transmembrane helix</keyword>
<feature type="transmembrane region" description="Helical" evidence="1">
    <location>
        <begin position="20"/>
        <end position="40"/>
    </location>
</feature>
<organism evidence="2 3">
    <name type="scientific">Azospirillum griseum</name>
    <dbReference type="NCBI Taxonomy" id="2496639"/>
    <lineage>
        <taxon>Bacteria</taxon>
        <taxon>Pseudomonadati</taxon>
        <taxon>Pseudomonadota</taxon>
        <taxon>Alphaproteobacteria</taxon>
        <taxon>Rhodospirillales</taxon>
        <taxon>Azospirillaceae</taxon>
        <taxon>Azospirillum</taxon>
    </lineage>
</organism>
<keyword evidence="1" id="KW-0472">Membrane</keyword>
<evidence type="ECO:0000313" key="3">
    <source>
        <dbReference type="Proteomes" id="UP000277007"/>
    </source>
</evidence>
<sequence>MAGLTRWIATSAHRARIPVIALTALAAIGWVLLMVCVPVATVQTGQNDDRIACARPVTKVAPLSFSGCPPDSCGQRRGRLERSLGSFARRAFWQKRDVFRF</sequence>
<protein>
    <submittedName>
        <fullName evidence="2">Uncharacterized protein</fullName>
    </submittedName>
</protein>
<evidence type="ECO:0000256" key="1">
    <source>
        <dbReference type="SAM" id="Phobius"/>
    </source>
</evidence>
<dbReference type="RefSeq" id="WP_126616783.1">
    <property type="nucleotide sequence ID" value="NZ_JBHUCY010000038.1"/>
</dbReference>
<gene>
    <name evidence="2" type="ORF">EJ903_14865</name>
</gene>
<comment type="caution">
    <text evidence="2">The sequence shown here is derived from an EMBL/GenBank/DDBJ whole genome shotgun (WGS) entry which is preliminary data.</text>
</comment>